<organism evidence="2 3">
    <name type="scientific">Brachionus calyciflorus</name>
    <dbReference type="NCBI Taxonomy" id="104777"/>
    <lineage>
        <taxon>Eukaryota</taxon>
        <taxon>Metazoa</taxon>
        <taxon>Spiralia</taxon>
        <taxon>Gnathifera</taxon>
        <taxon>Rotifera</taxon>
        <taxon>Eurotatoria</taxon>
        <taxon>Monogononta</taxon>
        <taxon>Pseudotrocha</taxon>
        <taxon>Ploima</taxon>
        <taxon>Brachionidae</taxon>
        <taxon>Brachionus</taxon>
    </lineage>
</organism>
<name>A0A814K620_9BILA</name>
<reference evidence="2" key="1">
    <citation type="submission" date="2021-02" db="EMBL/GenBank/DDBJ databases">
        <authorList>
            <person name="Nowell W R."/>
        </authorList>
    </citation>
    <scope>NUCLEOTIDE SEQUENCE</scope>
    <source>
        <strain evidence="2">Ploen Becks lab</strain>
    </source>
</reference>
<feature type="compositionally biased region" description="Basic residues" evidence="1">
    <location>
        <begin position="28"/>
        <end position="37"/>
    </location>
</feature>
<comment type="caution">
    <text evidence="2">The sequence shown here is derived from an EMBL/GenBank/DDBJ whole genome shotgun (WGS) entry which is preliminary data.</text>
</comment>
<evidence type="ECO:0000256" key="1">
    <source>
        <dbReference type="SAM" id="MobiDB-lite"/>
    </source>
</evidence>
<gene>
    <name evidence="2" type="ORF">OXX778_LOCUS18539</name>
</gene>
<dbReference type="AlphaFoldDB" id="A0A814K620"/>
<evidence type="ECO:0000313" key="3">
    <source>
        <dbReference type="Proteomes" id="UP000663879"/>
    </source>
</evidence>
<accession>A0A814K620</accession>
<sequence length="327" mass="37683">MSESAQTKRKFVQKNKLDSDSESENMRPKKTPKLNQKRKTLYLSSDDEDTGIFCLVQFLDAVERFDVVEQKNIHFESGDMSSGKVKHLGKFFKVKILKTGSKDYIEKKAERYSYCLSLNTCDETETNKELQTSKSKSHNDKSLPINNVKSIILDESNSTSPVYQVPRSQTISLEEFNEFVKKTDERDHKQKQYLEKLEKKLEDISNIKEKKNFIFNGVDLICDVDGYPIHVWAANCLEVLFTPEETKNCVLVKSKNSVRESCCPIKVKLLKEAMIFKYNLPPEKQDKVWRKIIDAFNTKGRGIKFNLKKAANALISRIGLVSNENDI</sequence>
<feature type="compositionally biased region" description="Basic and acidic residues" evidence="1">
    <location>
        <begin position="15"/>
        <end position="27"/>
    </location>
</feature>
<evidence type="ECO:0008006" key="4">
    <source>
        <dbReference type="Google" id="ProtNLM"/>
    </source>
</evidence>
<dbReference type="Proteomes" id="UP000663879">
    <property type="component" value="Unassembled WGS sequence"/>
</dbReference>
<proteinExistence type="predicted"/>
<dbReference type="OrthoDB" id="10146378at2759"/>
<evidence type="ECO:0000313" key="2">
    <source>
        <dbReference type="EMBL" id="CAF1045013.1"/>
    </source>
</evidence>
<dbReference type="EMBL" id="CAJNOC010005185">
    <property type="protein sequence ID" value="CAF1045013.1"/>
    <property type="molecule type" value="Genomic_DNA"/>
</dbReference>
<protein>
    <recommendedName>
        <fullName evidence="4">BEN domain-containing protein</fullName>
    </recommendedName>
</protein>
<feature type="region of interest" description="Disordered" evidence="1">
    <location>
        <begin position="1"/>
        <end position="37"/>
    </location>
</feature>
<keyword evidence="3" id="KW-1185">Reference proteome</keyword>